<accession>A0A6J6CE34</accession>
<dbReference type="EMBL" id="CAEZSL010000145">
    <property type="protein sequence ID" value="CAB4549750.1"/>
    <property type="molecule type" value="Genomic_DNA"/>
</dbReference>
<dbReference type="InterPro" id="IPR025723">
    <property type="entry name" value="ArsA/GET3_ATPase-like"/>
</dbReference>
<comment type="similarity">
    <text evidence="1">Belongs to the arsA ATPase family.</text>
</comment>
<dbReference type="Pfam" id="PF02374">
    <property type="entry name" value="ArsA_ATPase"/>
    <property type="match status" value="1"/>
</dbReference>
<reference evidence="3" key="1">
    <citation type="submission" date="2020-05" db="EMBL/GenBank/DDBJ databases">
        <authorList>
            <person name="Chiriac C."/>
            <person name="Salcher M."/>
            <person name="Ghai R."/>
            <person name="Kavagutti S V."/>
        </authorList>
    </citation>
    <scope>NUCLEOTIDE SEQUENCE</scope>
</reference>
<protein>
    <submittedName>
        <fullName evidence="3">Unannotated protein</fullName>
    </submittedName>
</protein>
<evidence type="ECO:0000313" key="3">
    <source>
        <dbReference type="EMBL" id="CAB4549750.1"/>
    </source>
</evidence>
<evidence type="ECO:0000313" key="5">
    <source>
        <dbReference type="EMBL" id="CAB5050089.1"/>
    </source>
</evidence>
<dbReference type="AlphaFoldDB" id="A0A6J6CE34"/>
<dbReference type="GO" id="GO:0005524">
    <property type="term" value="F:ATP binding"/>
    <property type="evidence" value="ECO:0007669"/>
    <property type="project" value="InterPro"/>
</dbReference>
<dbReference type="Gene3D" id="3.40.50.300">
    <property type="entry name" value="P-loop containing nucleotide triphosphate hydrolases"/>
    <property type="match status" value="1"/>
</dbReference>
<gene>
    <name evidence="3" type="ORF">UFOPK1421_01197</name>
    <name evidence="4" type="ORF">UFOPK1820_00841</name>
    <name evidence="5" type="ORF">UFOPK4275_00781</name>
    <name evidence="6" type="ORF">UFOPK4422_01648</name>
</gene>
<feature type="domain" description="ArsA/GET3 Anion-transporting ATPase-like" evidence="2">
    <location>
        <begin position="13"/>
        <end position="176"/>
    </location>
</feature>
<dbReference type="EMBL" id="CAFBRX010000240">
    <property type="protein sequence ID" value="CAB5136202.1"/>
    <property type="molecule type" value="Genomic_DNA"/>
</dbReference>
<name>A0A6J6CE34_9ZZZZ</name>
<proteinExistence type="inferred from homology"/>
<dbReference type="CDD" id="cd02035">
    <property type="entry name" value="ArsA"/>
    <property type="match status" value="1"/>
</dbReference>
<evidence type="ECO:0000313" key="4">
    <source>
        <dbReference type="EMBL" id="CAB4602612.1"/>
    </source>
</evidence>
<evidence type="ECO:0000259" key="2">
    <source>
        <dbReference type="Pfam" id="PF02374"/>
    </source>
</evidence>
<dbReference type="InterPro" id="IPR027417">
    <property type="entry name" value="P-loop_NTPase"/>
</dbReference>
<sequence length="318" mass="32982">MNKKIDHMFTMSRLLVVAGKGGVGKTTVTAVIARASADAGLRVLVVTLDSRPGLAELLGGSPSDGADYDGTMIQTHLGARKTGSIQMRTVTASEALQDYLATQGLALLAKRLVSSGVVGVVASAAPGIDDLLVLGKLKHLVGLTGPDGDHDLIIVDGPAAGHAISFLQAPAAMAETISGGPLRSQAIEVRSMLQDPKKCRVVMVTTPETTPVNELIETTEKLTQSVGVAFAPVIVNGVDISSEVSSLVANGEIPDGVLGDAMRYRATRSALHLQAIDRVHERMVVGSFALPHIATASLQAHDVVVLADIMRKAVGEPA</sequence>
<evidence type="ECO:0000313" key="6">
    <source>
        <dbReference type="EMBL" id="CAB5136202.1"/>
    </source>
</evidence>
<organism evidence="3">
    <name type="scientific">freshwater metagenome</name>
    <dbReference type="NCBI Taxonomy" id="449393"/>
    <lineage>
        <taxon>unclassified sequences</taxon>
        <taxon>metagenomes</taxon>
        <taxon>ecological metagenomes</taxon>
    </lineage>
</organism>
<dbReference type="EMBL" id="CAFBQJ010000128">
    <property type="protein sequence ID" value="CAB5050089.1"/>
    <property type="molecule type" value="Genomic_DNA"/>
</dbReference>
<dbReference type="SUPFAM" id="SSF52540">
    <property type="entry name" value="P-loop containing nucleoside triphosphate hydrolases"/>
    <property type="match status" value="1"/>
</dbReference>
<dbReference type="GO" id="GO:0016887">
    <property type="term" value="F:ATP hydrolysis activity"/>
    <property type="evidence" value="ECO:0007669"/>
    <property type="project" value="InterPro"/>
</dbReference>
<dbReference type="PANTHER" id="PTHR10803">
    <property type="entry name" value="ARSENICAL PUMP-DRIVING ATPASE ARSENITE-TRANSLOCATING ATPASE"/>
    <property type="match status" value="1"/>
</dbReference>
<evidence type="ECO:0000256" key="1">
    <source>
        <dbReference type="ARBA" id="ARBA00011040"/>
    </source>
</evidence>
<dbReference type="EMBL" id="CAEZUK010000126">
    <property type="protein sequence ID" value="CAB4602612.1"/>
    <property type="molecule type" value="Genomic_DNA"/>
</dbReference>
<dbReference type="InterPro" id="IPR016300">
    <property type="entry name" value="ATPase_ArsA/GET3"/>
</dbReference>
<dbReference type="PANTHER" id="PTHR10803:SF3">
    <property type="entry name" value="ATPASE GET3"/>
    <property type="match status" value="1"/>
</dbReference>